<dbReference type="Gene3D" id="3.30.230.10">
    <property type="match status" value="1"/>
</dbReference>
<dbReference type="Proteomes" id="UP000272474">
    <property type="component" value="Unassembled WGS sequence"/>
</dbReference>
<keyword evidence="1" id="KW-0812">Transmembrane</keyword>
<gene>
    <name evidence="3" type="ORF">D7294_20415</name>
</gene>
<accession>A0A3A9YW18</accession>
<dbReference type="InterPro" id="IPR014721">
    <property type="entry name" value="Ribsml_uS5_D2-typ_fold_subgr"/>
</dbReference>
<organism evidence="3 4">
    <name type="scientific">Streptomyces hoynatensis</name>
    <dbReference type="NCBI Taxonomy" id="1141874"/>
    <lineage>
        <taxon>Bacteria</taxon>
        <taxon>Bacillati</taxon>
        <taxon>Actinomycetota</taxon>
        <taxon>Actinomycetes</taxon>
        <taxon>Kitasatosporales</taxon>
        <taxon>Streptomycetaceae</taxon>
        <taxon>Streptomyces</taxon>
    </lineage>
</organism>
<evidence type="ECO:0000256" key="1">
    <source>
        <dbReference type="SAM" id="Phobius"/>
    </source>
</evidence>
<keyword evidence="1" id="KW-0472">Membrane</keyword>
<dbReference type="GO" id="GO:0004176">
    <property type="term" value="F:ATP-dependent peptidase activity"/>
    <property type="evidence" value="ECO:0007669"/>
    <property type="project" value="InterPro"/>
</dbReference>
<evidence type="ECO:0000313" key="4">
    <source>
        <dbReference type="Proteomes" id="UP000272474"/>
    </source>
</evidence>
<dbReference type="OrthoDB" id="2356897at2"/>
<comment type="caution">
    <text evidence="3">The sequence shown here is derived from an EMBL/GenBank/DDBJ whole genome shotgun (WGS) entry which is preliminary data.</text>
</comment>
<feature type="domain" description="Lon proteolytic" evidence="2">
    <location>
        <begin position="169"/>
        <end position="263"/>
    </location>
</feature>
<protein>
    <recommendedName>
        <fullName evidence="2">Lon proteolytic domain-containing protein</fullName>
    </recommendedName>
</protein>
<dbReference type="EMBL" id="RBAL01000012">
    <property type="protein sequence ID" value="RKN39794.1"/>
    <property type="molecule type" value="Genomic_DNA"/>
</dbReference>
<proteinExistence type="predicted"/>
<evidence type="ECO:0000259" key="2">
    <source>
        <dbReference type="Pfam" id="PF05362"/>
    </source>
</evidence>
<dbReference type="RefSeq" id="WP_120681857.1">
    <property type="nucleotide sequence ID" value="NZ_RBAL01000012.1"/>
</dbReference>
<name>A0A3A9YW18_9ACTN</name>
<dbReference type="SUPFAM" id="SSF54211">
    <property type="entry name" value="Ribosomal protein S5 domain 2-like"/>
    <property type="match status" value="1"/>
</dbReference>
<dbReference type="AlphaFoldDB" id="A0A3A9YW18"/>
<sequence length="278" mass="28233">MSAAPSAPTAPASPPPPLWRRRHPLVLVLCGAVLVALLAVALLAPLPFSVTHPGLTANVLGERDGEPVISISGAEVRQTEGELRLTTITATSPDATVRLTDVISGYFADDEAVMPRDAVYPAGDSTREIRRHNAEEMERSQDAAVAAALNHLGLQDSGISVELNLADVGGPSAGLLFSLGIVDMLEGDGAGGDLTGGRTIAGTGTIEPDGTVGAVGGVPLKTQAAARDGASVFLLPREECGEASADLPEGLRLIPVSSLDEAVTALRDLAGGGSVPSC</sequence>
<dbReference type="GO" id="GO:0006508">
    <property type="term" value="P:proteolysis"/>
    <property type="evidence" value="ECO:0007669"/>
    <property type="project" value="InterPro"/>
</dbReference>
<keyword evidence="4" id="KW-1185">Reference proteome</keyword>
<keyword evidence="1" id="KW-1133">Transmembrane helix</keyword>
<dbReference type="GO" id="GO:0004252">
    <property type="term" value="F:serine-type endopeptidase activity"/>
    <property type="evidence" value="ECO:0007669"/>
    <property type="project" value="InterPro"/>
</dbReference>
<dbReference type="InterPro" id="IPR008269">
    <property type="entry name" value="Lon_proteolytic"/>
</dbReference>
<dbReference type="Pfam" id="PF05362">
    <property type="entry name" value="Lon_C"/>
    <property type="match status" value="1"/>
</dbReference>
<dbReference type="InterPro" id="IPR020568">
    <property type="entry name" value="Ribosomal_Su5_D2-typ_SF"/>
</dbReference>
<reference evidence="3 4" key="1">
    <citation type="journal article" date="2014" name="Int. J. Syst. Evol. Microbiol.">
        <title>Streptomyces hoynatensis sp. nov., isolated from deep marine sediment.</title>
        <authorList>
            <person name="Veyisoglu A."/>
            <person name="Sahin N."/>
        </authorList>
    </citation>
    <scope>NUCLEOTIDE SEQUENCE [LARGE SCALE GENOMIC DNA]</scope>
    <source>
        <strain evidence="3 4">KCTC 29097</strain>
    </source>
</reference>
<evidence type="ECO:0000313" key="3">
    <source>
        <dbReference type="EMBL" id="RKN39794.1"/>
    </source>
</evidence>
<feature type="transmembrane region" description="Helical" evidence="1">
    <location>
        <begin position="25"/>
        <end position="48"/>
    </location>
</feature>